<proteinExistence type="predicted"/>
<accession>A0ABV4PR67</accession>
<gene>
    <name evidence="1" type="ORF">ACDH57_05425</name>
</gene>
<protein>
    <submittedName>
        <fullName evidence="1">Uncharacterized protein</fullName>
    </submittedName>
</protein>
<reference evidence="1 2" key="1">
    <citation type="submission" date="2024-06" db="EMBL/GenBank/DDBJ databases">
        <title>Genome sequences for Pseudomonas syringae strains with characterized LPS.</title>
        <authorList>
            <person name="Baltrus D.A."/>
            <person name="Krings L."/>
        </authorList>
    </citation>
    <scope>NUCLEOTIDE SEQUENCE [LARGE SCALE GENOMIC DNA]</scope>
    <source>
        <strain evidence="1 2">NCPPB79</strain>
    </source>
</reference>
<dbReference type="Proteomes" id="UP001569511">
    <property type="component" value="Unassembled WGS sequence"/>
</dbReference>
<evidence type="ECO:0000313" key="1">
    <source>
        <dbReference type="EMBL" id="MFA0974875.1"/>
    </source>
</evidence>
<evidence type="ECO:0000313" key="2">
    <source>
        <dbReference type="Proteomes" id="UP001569511"/>
    </source>
</evidence>
<sequence>MQSALIKLRTEWVDVGECRLEPLAMIETIECRLCDISPRQCRAGHDALYGFIESTGSVPLDEGKYGAVGDMSIKV</sequence>
<keyword evidence="2" id="KW-1185">Reference proteome</keyword>
<dbReference type="RefSeq" id="WP_135187567.1">
    <property type="nucleotide sequence ID" value="NZ_JBGMSW010000002.1"/>
</dbReference>
<dbReference type="EMBL" id="JBGMSW010000002">
    <property type="protein sequence ID" value="MFA0974875.1"/>
    <property type="molecule type" value="Genomic_DNA"/>
</dbReference>
<name>A0ABV4PR67_9PSED</name>
<organism evidence="1 2">
    <name type="scientific">Pseudomonas ficuserectae</name>
    <dbReference type="NCBI Taxonomy" id="53410"/>
    <lineage>
        <taxon>Bacteria</taxon>
        <taxon>Pseudomonadati</taxon>
        <taxon>Pseudomonadota</taxon>
        <taxon>Gammaproteobacteria</taxon>
        <taxon>Pseudomonadales</taxon>
        <taxon>Pseudomonadaceae</taxon>
        <taxon>Pseudomonas</taxon>
    </lineage>
</organism>
<comment type="caution">
    <text evidence="1">The sequence shown here is derived from an EMBL/GenBank/DDBJ whole genome shotgun (WGS) entry which is preliminary data.</text>
</comment>